<dbReference type="GO" id="GO:0071111">
    <property type="term" value="F:cyclic-guanylate-specific phosphodiesterase activity"/>
    <property type="evidence" value="ECO:0007669"/>
    <property type="project" value="InterPro"/>
</dbReference>
<gene>
    <name evidence="2" type="ORF">CP985_13240</name>
</gene>
<dbReference type="Gene3D" id="3.20.20.450">
    <property type="entry name" value="EAL domain"/>
    <property type="match status" value="1"/>
</dbReference>
<dbReference type="InterPro" id="IPR035919">
    <property type="entry name" value="EAL_sf"/>
</dbReference>
<keyword evidence="3" id="KW-1185">Reference proteome</keyword>
<evidence type="ECO:0000313" key="2">
    <source>
        <dbReference type="EMBL" id="RXK13691.1"/>
    </source>
</evidence>
<evidence type="ECO:0000313" key="3">
    <source>
        <dbReference type="Proteomes" id="UP000290092"/>
    </source>
</evidence>
<dbReference type="PROSITE" id="PS50883">
    <property type="entry name" value="EAL"/>
    <property type="match status" value="1"/>
</dbReference>
<dbReference type="Proteomes" id="UP000290092">
    <property type="component" value="Unassembled WGS sequence"/>
</dbReference>
<dbReference type="InterPro" id="IPR001633">
    <property type="entry name" value="EAL_dom"/>
</dbReference>
<dbReference type="Pfam" id="PF00563">
    <property type="entry name" value="EAL"/>
    <property type="match status" value="1"/>
</dbReference>
<proteinExistence type="predicted"/>
<sequence>MSCSKCNEKFILKNSFGVLFFVSEIEELVKKLELFFNNLSIDCENSNGLLIIKTKDVYKFFHKNLEKFKNHFNELERNTIKIFISDNEKSFTIQSILKAKPLQRFINIFDDQDFFDIVNNESLTAHFQPIIDVKNNQIYGYETLSRGVKEDGSLMYPDILFEKSKRNDYNFKLDRLCRETALKTAATKKIHQKVFINFIPTSIYDPEFCLKSTEKWAKQLEFDPSQIVFEVVETELVKDQRHLKNILEYYRLQNFKIALDDVGEGYSSLNMLIELKPDIIKIDRNIINSINTNHLKQSVYRALFNLSKEHNITVLAEGIETKEEFETIKEIGVDLAQGYYFAKPSSEPIRKI</sequence>
<dbReference type="AlphaFoldDB" id="A0AAX2ABX1"/>
<feature type="domain" description="EAL" evidence="1">
    <location>
        <begin position="107"/>
        <end position="352"/>
    </location>
</feature>
<dbReference type="SUPFAM" id="SSF141868">
    <property type="entry name" value="EAL domain-like"/>
    <property type="match status" value="1"/>
</dbReference>
<dbReference type="CDD" id="cd01948">
    <property type="entry name" value="EAL"/>
    <property type="match status" value="1"/>
</dbReference>
<dbReference type="KEGG" id="amyt:AMYT_1301"/>
<accession>A0AAX2ABX1</accession>
<dbReference type="SMART" id="SM00052">
    <property type="entry name" value="EAL"/>
    <property type="match status" value="1"/>
</dbReference>
<dbReference type="PANTHER" id="PTHR33121:SF70">
    <property type="entry name" value="SIGNALING PROTEIN YKOW"/>
    <property type="match status" value="1"/>
</dbReference>
<dbReference type="InterPro" id="IPR050706">
    <property type="entry name" value="Cyclic-di-GMP_PDE-like"/>
</dbReference>
<reference evidence="2 3" key="1">
    <citation type="submission" date="2017-09" db="EMBL/GenBank/DDBJ databases">
        <title>Genomics of the genus Arcobacter.</title>
        <authorList>
            <person name="Perez-Cataluna A."/>
            <person name="Figueras M.J."/>
            <person name="Salas-Masso N."/>
        </authorList>
    </citation>
    <scope>NUCLEOTIDE SEQUENCE [LARGE SCALE GENOMIC DNA]</scope>
    <source>
        <strain evidence="2 3">CECT 7386</strain>
    </source>
</reference>
<name>A0AAX2ABX1_9BACT</name>
<dbReference type="PANTHER" id="PTHR33121">
    <property type="entry name" value="CYCLIC DI-GMP PHOSPHODIESTERASE PDEF"/>
    <property type="match status" value="1"/>
</dbReference>
<protein>
    <submittedName>
        <fullName evidence="2">EAL domain-containing protein</fullName>
    </submittedName>
</protein>
<dbReference type="EMBL" id="NXID01000061">
    <property type="protein sequence ID" value="RXK13691.1"/>
    <property type="molecule type" value="Genomic_DNA"/>
</dbReference>
<dbReference type="RefSeq" id="WP_114841741.1">
    <property type="nucleotide sequence ID" value="NZ_CP031219.1"/>
</dbReference>
<evidence type="ECO:0000259" key="1">
    <source>
        <dbReference type="PROSITE" id="PS50883"/>
    </source>
</evidence>
<comment type="caution">
    <text evidence="2">The sequence shown here is derived from an EMBL/GenBank/DDBJ whole genome shotgun (WGS) entry which is preliminary data.</text>
</comment>
<organism evidence="2 3">
    <name type="scientific">Malaciobacter mytili LMG 24559</name>
    <dbReference type="NCBI Taxonomy" id="1032238"/>
    <lineage>
        <taxon>Bacteria</taxon>
        <taxon>Pseudomonadati</taxon>
        <taxon>Campylobacterota</taxon>
        <taxon>Epsilonproteobacteria</taxon>
        <taxon>Campylobacterales</taxon>
        <taxon>Arcobacteraceae</taxon>
        <taxon>Malaciobacter</taxon>
    </lineage>
</organism>